<evidence type="ECO:0000256" key="2">
    <source>
        <dbReference type="SAM" id="SignalP"/>
    </source>
</evidence>
<dbReference type="RefSeq" id="WP_095621513.1">
    <property type="nucleotide sequence ID" value="NZ_NSKB01000005.1"/>
</dbReference>
<dbReference type="EMBL" id="NSKB01000005">
    <property type="protein sequence ID" value="PAU76044.1"/>
    <property type="molecule type" value="Genomic_DNA"/>
</dbReference>
<evidence type="ECO:0000256" key="1">
    <source>
        <dbReference type="SAM" id="Coils"/>
    </source>
</evidence>
<sequence>MNYRTLLSLAAVMLLVGCEAFPAMQQSEVEPEPELPTQCNEPTPTLVESPCLVDAWVAYGLASQRGDREWRDAQIEQLQGSTPEQHLQRAVVLAWGSERQWSEAAELLRDDLHAAPSDLQPLLRYWLNEVEGRRALANRLERSESERRGLAEENESLAEKLEALTDIEQSINLRQFSP</sequence>
<feature type="signal peptide" evidence="2">
    <location>
        <begin position="1"/>
        <end position="25"/>
    </location>
</feature>
<dbReference type="AlphaFoldDB" id="A0A2A2EU94"/>
<dbReference type="OrthoDB" id="6172547at2"/>
<accession>A0A2A2EU94</accession>
<evidence type="ECO:0008006" key="5">
    <source>
        <dbReference type="Google" id="ProtNLM"/>
    </source>
</evidence>
<organism evidence="3 4">
    <name type="scientific">Halomonas salipaludis</name>
    <dbReference type="NCBI Taxonomy" id="2032625"/>
    <lineage>
        <taxon>Bacteria</taxon>
        <taxon>Pseudomonadati</taxon>
        <taxon>Pseudomonadota</taxon>
        <taxon>Gammaproteobacteria</taxon>
        <taxon>Oceanospirillales</taxon>
        <taxon>Halomonadaceae</taxon>
        <taxon>Halomonas</taxon>
    </lineage>
</organism>
<evidence type="ECO:0000313" key="4">
    <source>
        <dbReference type="Proteomes" id="UP000217771"/>
    </source>
</evidence>
<dbReference type="PROSITE" id="PS51257">
    <property type="entry name" value="PROKAR_LIPOPROTEIN"/>
    <property type="match status" value="1"/>
</dbReference>
<evidence type="ECO:0000313" key="3">
    <source>
        <dbReference type="EMBL" id="PAU76044.1"/>
    </source>
</evidence>
<reference evidence="3 4" key="1">
    <citation type="submission" date="2017-08" db="EMBL/GenBank/DDBJ databases">
        <title>Halomonas alkalisoli sp. nov., isolated from saline alkaline soil.</title>
        <authorList>
            <person name="Wang D."/>
            <person name="Zhang G."/>
        </authorList>
    </citation>
    <scope>NUCLEOTIDE SEQUENCE [LARGE SCALE GENOMIC DNA]</scope>
    <source>
        <strain evidence="3 4">WRN001</strain>
    </source>
</reference>
<keyword evidence="4" id="KW-1185">Reference proteome</keyword>
<proteinExistence type="predicted"/>
<protein>
    <recommendedName>
        <fullName evidence="5">YfhG lipoprotein</fullName>
    </recommendedName>
</protein>
<name>A0A2A2EU94_9GAMM</name>
<dbReference type="Proteomes" id="UP000217771">
    <property type="component" value="Unassembled WGS sequence"/>
</dbReference>
<keyword evidence="1" id="KW-0175">Coiled coil</keyword>
<feature type="chain" id="PRO_5012471713" description="YfhG lipoprotein" evidence="2">
    <location>
        <begin position="26"/>
        <end position="178"/>
    </location>
</feature>
<feature type="coiled-coil region" evidence="1">
    <location>
        <begin position="133"/>
        <end position="170"/>
    </location>
</feature>
<gene>
    <name evidence="3" type="ORF">CK498_14125</name>
</gene>
<keyword evidence="2" id="KW-0732">Signal</keyword>
<comment type="caution">
    <text evidence="3">The sequence shown here is derived from an EMBL/GenBank/DDBJ whole genome shotgun (WGS) entry which is preliminary data.</text>
</comment>